<name>A0ABX5AEL0_RATRA</name>
<dbReference type="Proteomes" id="UP000239698">
    <property type="component" value="Unassembled WGS sequence"/>
</dbReference>
<proteinExistence type="predicted"/>
<comment type="caution">
    <text evidence="1">The sequence shown here is derived from an EMBL/GenBank/DDBJ whole genome shotgun (WGS) entry which is preliminary data.</text>
</comment>
<evidence type="ECO:0000313" key="2">
    <source>
        <dbReference type="Proteomes" id="UP000239698"/>
    </source>
</evidence>
<sequence>MIEICVFPSGDEDAYADVVATDYASVLDDPRESMVINALTQLAARGENSSTHLHNDGRISYEDFEGRTHLLPGRYDIGDLERAATSGWLRLEDPAESGGRAVVVTGQGLDHVNSIRARLRWAPLERGNPYSSPE</sequence>
<accession>A0ABX5AEL0</accession>
<keyword evidence="2" id="KW-1185">Reference proteome</keyword>
<reference evidence="1 2" key="1">
    <citation type="submission" date="2018-02" db="EMBL/GenBank/DDBJ databases">
        <title>Bacteriophage NCPPB3778 and a type I-E CRISPR drive the evolution of the US Biological Select Agent, Rathayibacter toxicus.</title>
        <authorList>
            <person name="Davis E.W.II."/>
            <person name="Tabima J.F."/>
            <person name="Weisberg A.J."/>
            <person name="Lopes L.D."/>
            <person name="Wiseman M.S."/>
            <person name="Wiseman M.S."/>
            <person name="Pupko T."/>
            <person name="Belcher M.S."/>
            <person name="Sechler A.J."/>
            <person name="Tancos M.A."/>
            <person name="Schroeder B.K."/>
            <person name="Murray T.D."/>
            <person name="Luster D.G."/>
            <person name="Schneider W.L."/>
            <person name="Rogers E."/>
            <person name="Andreote F.D."/>
            <person name="Grunwald N.J."/>
            <person name="Putnam M.L."/>
            <person name="Chang J.H."/>
        </authorList>
    </citation>
    <scope>NUCLEOTIDE SEQUENCE [LARGE SCALE GENOMIC DNA]</scope>
    <source>
        <strain evidence="1 2">AY1D6</strain>
    </source>
</reference>
<organism evidence="1 2">
    <name type="scientific">Rathayibacter rathayi</name>
    <name type="common">Corynebacterium rathayi</name>
    <dbReference type="NCBI Taxonomy" id="33887"/>
    <lineage>
        <taxon>Bacteria</taxon>
        <taxon>Bacillati</taxon>
        <taxon>Actinomycetota</taxon>
        <taxon>Actinomycetes</taxon>
        <taxon>Micrococcales</taxon>
        <taxon>Microbacteriaceae</taxon>
        <taxon>Rathayibacter</taxon>
    </lineage>
</organism>
<evidence type="ECO:0000313" key="1">
    <source>
        <dbReference type="EMBL" id="PPH79076.1"/>
    </source>
</evidence>
<protein>
    <submittedName>
        <fullName evidence="1">Uncharacterized protein</fullName>
    </submittedName>
</protein>
<gene>
    <name evidence="1" type="ORF">C5C40_03825</name>
</gene>
<dbReference type="EMBL" id="PSVT01000004">
    <property type="protein sequence ID" value="PPH79076.1"/>
    <property type="molecule type" value="Genomic_DNA"/>
</dbReference>